<dbReference type="EMBL" id="JAHQIW010006477">
    <property type="protein sequence ID" value="KAJ1369293.1"/>
    <property type="molecule type" value="Genomic_DNA"/>
</dbReference>
<evidence type="ECO:0000313" key="4">
    <source>
        <dbReference type="Proteomes" id="UP001196413"/>
    </source>
</evidence>
<dbReference type="PANTHER" id="PTHR16161">
    <property type="entry name" value="TRANSCRIPTIONAL PROTEIN SWT1"/>
    <property type="match status" value="1"/>
</dbReference>
<feature type="region of interest" description="Disordered" evidence="1">
    <location>
        <begin position="311"/>
        <end position="366"/>
    </location>
</feature>
<organism evidence="3 4">
    <name type="scientific">Parelaphostrongylus tenuis</name>
    <name type="common">Meningeal worm</name>
    <dbReference type="NCBI Taxonomy" id="148309"/>
    <lineage>
        <taxon>Eukaryota</taxon>
        <taxon>Metazoa</taxon>
        <taxon>Ecdysozoa</taxon>
        <taxon>Nematoda</taxon>
        <taxon>Chromadorea</taxon>
        <taxon>Rhabditida</taxon>
        <taxon>Rhabditina</taxon>
        <taxon>Rhabditomorpha</taxon>
        <taxon>Strongyloidea</taxon>
        <taxon>Metastrongylidae</taxon>
        <taxon>Parelaphostrongylus</taxon>
    </lineage>
</organism>
<dbReference type="Proteomes" id="UP001196413">
    <property type="component" value="Unassembled WGS sequence"/>
</dbReference>
<dbReference type="Pfam" id="PF13638">
    <property type="entry name" value="PIN_4"/>
    <property type="match status" value="1"/>
</dbReference>
<feature type="compositionally biased region" description="Polar residues" evidence="1">
    <location>
        <begin position="311"/>
        <end position="329"/>
    </location>
</feature>
<dbReference type="Gene3D" id="3.40.50.1010">
    <property type="entry name" value="5'-nuclease"/>
    <property type="match status" value="1"/>
</dbReference>
<dbReference type="InterPro" id="IPR001202">
    <property type="entry name" value="WW_dom"/>
</dbReference>
<keyword evidence="4" id="KW-1185">Reference proteome</keyword>
<dbReference type="Pfam" id="PF00397">
    <property type="entry name" value="WW"/>
    <property type="match status" value="1"/>
</dbReference>
<sequence length="488" mass="55608">MVAGMKSSARKCLVDVPGLPKPWMAYFHLDKKRIFYHNKRTGESLWEPPAEFQPVCGSSIGDLNEKFKQMYSVELGDLYDADIMDCSEYDQATGNVRPHSVTLTSTKTSTLVDSEEMDVEFMEDFRHIRRICYDQNVIDVDSKSEQSFPKNEATLRECVVFDTCSLIADLTLVRDCVGKGVSVVIPYRVLYELDKLKKIPPKSSSARRLSQKASRVIKMLRDLRGSPLVYWESSTESYEEVEGFVTNSSENVNDDYVLKCAYRMKSILDSRGENWETVFLTDDQLLSLKAHASGIQCISVKEAKAVLKNIDSSPCTSSSQTNVATPARNTKTSTQSSKLKSRTTVEKKSNRSANNSSTTKRQEEKCKMAVDNQDPLATYSHIWKLVVNRLTQKGDTNPEKSKKDADRLRDCVRIFCRYPTEENLSILAQMTCWLYGYYFSDRKKSGYTNHKALMSNGLHKQLCHSSTKSQMLMKELRKFSDKYKPQQT</sequence>
<evidence type="ECO:0000259" key="2">
    <source>
        <dbReference type="PROSITE" id="PS50020"/>
    </source>
</evidence>
<dbReference type="SUPFAM" id="SSF88723">
    <property type="entry name" value="PIN domain-like"/>
    <property type="match status" value="1"/>
</dbReference>
<dbReference type="PROSITE" id="PS50020">
    <property type="entry name" value="WW_DOMAIN_2"/>
    <property type="match status" value="1"/>
</dbReference>
<dbReference type="AlphaFoldDB" id="A0AAD5WH30"/>
<dbReference type="SMART" id="SM00456">
    <property type="entry name" value="WW"/>
    <property type="match status" value="1"/>
</dbReference>
<dbReference type="Gene3D" id="2.20.70.10">
    <property type="match status" value="1"/>
</dbReference>
<feature type="domain" description="WW" evidence="2">
    <location>
        <begin position="17"/>
        <end position="51"/>
    </location>
</feature>
<dbReference type="InterPro" id="IPR029060">
    <property type="entry name" value="PIN-like_dom_sf"/>
</dbReference>
<dbReference type="InterPro" id="IPR002716">
    <property type="entry name" value="PIN_dom"/>
</dbReference>
<dbReference type="GO" id="GO:0005634">
    <property type="term" value="C:nucleus"/>
    <property type="evidence" value="ECO:0007669"/>
    <property type="project" value="TreeGrafter"/>
</dbReference>
<reference evidence="3" key="1">
    <citation type="submission" date="2021-06" db="EMBL/GenBank/DDBJ databases">
        <title>Parelaphostrongylus tenuis whole genome reference sequence.</title>
        <authorList>
            <person name="Garwood T.J."/>
            <person name="Larsen P.A."/>
            <person name="Fountain-Jones N.M."/>
            <person name="Garbe J.R."/>
            <person name="Macchietto M.G."/>
            <person name="Kania S.A."/>
            <person name="Gerhold R.W."/>
            <person name="Richards J.E."/>
            <person name="Wolf T.M."/>
        </authorList>
    </citation>
    <scope>NUCLEOTIDE SEQUENCE</scope>
    <source>
        <strain evidence="3">MNPRO001-30</strain>
        <tissue evidence="3">Meninges</tissue>
    </source>
</reference>
<dbReference type="CDD" id="cd00201">
    <property type="entry name" value="WW"/>
    <property type="match status" value="1"/>
</dbReference>
<proteinExistence type="predicted"/>
<accession>A0AAD5WH30</accession>
<dbReference type="InterPro" id="IPR052626">
    <property type="entry name" value="SWT1_Regulator"/>
</dbReference>
<evidence type="ECO:0000256" key="1">
    <source>
        <dbReference type="SAM" id="MobiDB-lite"/>
    </source>
</evidence>
<protein>
    <recommendedName>
        <fullName evidence="2">WW domain-containing protein</fullName>
    </recommendedName>
</protein>
<name>A0AAD5WH30_PARTN</name>
<evidence type="ECO:0000313" key="3">
    <source>
        <dbReference type="EMBL" id="KAJ1369293.1"/>
    </source>
</evidence>
<dbReference type="SUPFAM" id="SSF51045">
    <property type="entry name" value="WW domain"/>
    <property type="match status" value="1"/>
</dbReference>
<gene>
    <name evidence="3" type="ORF">KIN20_030713</name>
</gene>
<dbReference type="InterPro" id="IPR036020">
    <property type="entry name" value="WW_dom_sf"/>
</dbReference>
<dbReference type="PANTHER" id="PTHR16161:SF0">
    <property type="entry name" value="TRANSCRIPTIONAL PROTEIN SWT1"/>
    <property type="match status" value="1"/>
</dbReference>
<comment type="caution">
    <text evidence="3">The sequence shown here is derived from an EMBL/GenBank/DDBJ whole genome shotgun (WGS) entry which is preliminary data.</text>
</comment>